<accession>A0A480APZ3</accession>
<evidence type="ECO:0000256" key="9">
    <source>
        <dbReference type="ARBA" id="ARBA00023136"/>
    </source>
</evidence>
<name>A0A480APZ3_9BURK</name>
<protein>
    <submittedName>
        <fullName evidence="13">Porin</fullName>
    </submittedName>
</protein>
<keyword evidence="9" id="KW-0472">Membrane</keyword>
<evidence type="ECO:0000256" key="5">
    <source>
        <dbReference type="ARBA" id="ARBA00022692"/>
    </source>
</evidence>
<gene>
    <name evidence="13" type="ORF">AQPW35_12330</name>
</gene>
<evidence type="ECO:0000259" key="12">
    <source>
        <dbReference type="Pfam" id="PF13609"/>
    </source>
</evidence>
<proteinExistence type="predicted"/>
<reference evidence="14" key="1">
    <citation type="submission" date="2019-03" db="EMBL/GenBank/DDBJ databases">
        <title>Aquabacterium pictum sp.nov., the first bacteriochlorophyll a-containing freshwater bacterium in the genus Aquabacterium of the class Betaproteobacteria.</title>
        <authorList>
            <person name="Hirose S."/>
            <person name="Tank M."/>
            <person name="Hara E."/>
            <person name="Tamaki H."/>
            <person name="Takaichi S."/>
            <person name="Haruta S."/>
            <person name="Hanada S."/>
        </authorList>
    </citation>
    <scope>NUCLEOTIDE SEQUENCE [LARGE SCALE GENOMIC DNA]</scope>
    <source>
        <strain evidence="14">W35</strain>
    </source>
</reference>
<feature type="signal peptide" evidence="11">
    <location>
        <begin position="1"/>
        <end position="26"/>
    </location>
</feature>
<evidence type="ECO:0000313" key="13">
    <source>
        <dbReference type="EMBL" id="GCL62152.1"/>
    </source>
</evidence>
<dbReference type="PANTHER" id="PTHR34501">
    <property type="entry name" value="PROTEIN YDDL-RELATED"/>
    <property type="match status" value="1"/>
</dbReference>
<evidence type="ECO:0000256" key="2">
    <source>
        <dbReference type="ARBA" id="ARBA00011233"/>
    </source>
</evidence>
<dbReference type="AlphaFoldDB" id="A0A480APZ3"/>
<evidence type="ECO:0000256" key="8">
    <source>
        <dbReference type="ARBA" id="ARBA00023114"/>
    </source>
</evidence>
<dbReference type="PANTHER" id="PTHR34501:SF9">
    <property type="entry name" value="MAJOR OUTER MEMBRANE PROTEIN P.IA"/>
    <property type="match status" value="1"/>
</dbReference>
<dbReference type="GO" id="GO:0046930">
    <property type="term" value="C:pore complex"/>
    <property type="evidence" value="ECO:0007669"/>
    <property type="project" value="UniProtKB-KW"/>
</dbReference>
<organism evidence="13 14">
    <name type="scientific">Pseudaquabacterium pictum</name>
    <dbReference type="NCBI Taxonomy" id="2315236"/>
    <lineage>
        <taxon>Bacteria</taxon>
        <taxon>Pseudomonadati</taxon>
        <taxon>Pseudomonadota</taxon>
        <taxon>Betaproteobacteria</taxon>
        <taxon>Burkholderiales</taxon>
        <taxon>Sphaerotilaceae</taxon>
        <taxon>Pseudaquabacterium</taxon>
    </lineage>
</organism>
<dbReference type="InterPro" id="IPR050298">
    <property type="entry name" value="Gram-neg_bact_OMP"/>
</dbReference>
<evidence type="ECO:0000313" key="14">
    <source>
        <dbReference type="Proteomes" id="UP000301751"/>
    </source>
</evidence>
<dbReference type="GO" id="GO:0006811">
    <property type="term" value="P:monoatomic ion transport"/>
    <property type="evidence" value="ECO:0007669"/>
    <property type="project" value="UniProtKB-KW"/>
</dbReference>
<keyword evidence="4" id="KW-1134">Transmembrane beta strand</keyword>
<dbReference type="EMBL" id="BJCL01000002">
    <property type="protein sequence ID" value="GCL62152.1"/>
    <property type="molecule type" value="Genomic_DNA"/>
</dbReference>
<keyword evidence="14" id="KW-1185">Reference proteome</keyword>
<dbReference type="InterPro" id="IPR023614">
    <property type="entry name" value="Porin_dom_sf"/>
</dbReference>
<evidence type="ECO:0000256" key="3">
    <source>
        <dbReference type="ARBA" id="ARBA00022448"/>
    </source>
</evidence>
<evidence type="ECO:0000256" key="10">
    <source>
        <dbReference type="ARBA" id="ARBA00023237"/>
    </source>
</evidence>
<dbReference type="InterPro" id="IPR033900">
    <property type="entry name" value="Gram_neg_porin_domain"/>
</dbReference>
<comment type="caution">
    <text evidence="13">The sequence shown here is derived from an EMBL/GenBank/DDBJ whole genome shotgun (WGS) entry which is preliminary data.</text>
</comment>
<keyword evidence="8" id="KW-0626">Porin</keyword>
<keyword evidence="7" id="KW-0406">Ion transport</keyword>
<feature type="chain" id="PRO_5019859214" evidence="11">
    <location>
        <begin position="27"/>
        <end position="330"/>
    </location>
</feature>
<keyword evidence="3" id="KW-0813">Transport</keyword>
<dbReference type="RefSeq" id="WP_162520704.1">
    <property type="nucleotide sequence ID" value="NZ_BJCL01000002.1"/>
</dbReference>
<dbReference type="GO" id="GO:0015288">
    <property type="term" value="F:porin activity"/>
    <property type="evidence" value="ECO:0007669"/>
    <property type="project" value="UniProtKB-KW"/>
</dbReference>
<dbReference type="GO" id="GO:0009279">
    <property type="term" value="C:cell outer membrane"/>
    <property type="evidence" value="ECO:0007669"/>
    <property type="project" value="UniProtKB-SubCell"/>
</dbReference>
<dbReference type="CDD" id="cd00342">
    <property type="entry name" value="gram_neg_porins"/>
    <property type="match status" value="1"/>
</dbReference>
<dbReference type="Gene3D" id="2.40.160.10">
    <property type="entry name" value="Porin"/>
    <property type="match status" value="1"/>
</dbReference>
<dbReference type="Pfam" id="PF13609">
    <property type="entry name" value="Porin_4"/>
    <property type="match status" value="1"/>
</dbReference>
<evidence type="ECO:0000256" key="6">
    <source>
        <dbReference type="ARBA" id="ARBA00022729"/>
    </source>
</evidence>
<comment type="subcellular location">
    <subcellularLocation>
        <location evidence="1">Cell outer membrane</location>
        <topology evidence="1">Multi-pass membrane protein</topology>
    </subcellularLocation>
</comment>
<keyword evidence="10" id="KW-0998">Cell outer membrane</keyword>
<keyword evidence="5" id="KW-0812">Transmembrane</keyword>
<keyword evidence="6 11" id="KW-0732">Signal</keyword>
<dbReference type="SUPFAM" id="SSF56935">
    <property type="entry name" value="Porins"/>
    <property type="match status" value="1"/>
</dbReference>
<evidence type="ECO:0000256" key="4">
    <source>
        <dbReference type="ARBA" id="ARBA00022452"/>
    </source>
</evidence>
<evidence type="ECO:0000256" key="1">
    <source>
        <dbReference type="ARBA" id="ARBA00004571"/>
    </source>
</evidence>
<sequence length="330" mass="34392">MLRFPSPARSLALAALVALGATAAQAQSAVTLYGLIDVSVGQAQAPGAAANKGVDSGNMTTSFWGVKGSEDLGGGLSAVFALESFLRADVAAAGRFGADTFWARSAYVGLSSGAGTVTLGRNTTSLFVNTLIFNAFGDSFGFSPAIRQTFTSGNNFQVSGDTGWSDSVKYASPRFGGLTFTAHAALGEGNGGRNFGLSALYFGGPLGAGFAWQKVEKGGTTPDTTAWQLGASFNMAPVKFYAQYGTSDNKTIDNTTKVLGLGADWTIGNGKALLQWGKLSPDAGADRKTLSFGYDYLMSKRTDLYAVYMHDKLDGLSAGKSYGLGIRHRF</sequence>
<dbReference type="Proteomes" id="UP000301751">
    <property type="component" value="Unassembled WGS sequence"/>
</dbReference>
<evidence type="ECO:0000256" key="7">
    <source>
        <dbReference type="ARBA" id="ARBA00023065"/>
    </source>
</evidence>
<comment type="subunit">
    <text evidence="2">Homotrimer.</text>
</comment>
<feature type="domain" description="Porin" evidence="12">
    <location>
        <begin position="12"/>
        <end position="315"/>
    </location>
</feature>
<evidence type="ECO:0000256" key="11">
    <source>
        <dbReference type="SAM" id="SignalP"/>
    </source>
</evidence>